<feature type="transmembrane region" description="Helical" evidence="7">
    <location>
        <begin position="176"/>
        <end position="201"/>
    </location>
</feature>
<dbReference type="EMBL" id="JAGPXD010000001">
    <property type="protein sequence ID" value="KAH7376959.1"/>
    <property type="molecule type" value="Genomic_DNA"/>
</dbReference>
<evidence type="ECO:0000256" key="7">
    <source>
        <dbReference type="SAM" id="Phobius"/>
    </source>
</evidence>
<name>A0A8K0TR31_9PEZI</name>
<evidence type="ECO:0000256" key="6">
    <source>
        <dbReference type="SAM" id="MobiDB-lite"/>
    </source>
</evidence>
<comment type="caution">
    <text evidence="9">The sequence shown here is derived from an EMBL/GenBank/DDBJ whole genome shotgun (WGS) entry which is preliminary data.</text>
</comment>
<dbReference type="OrthoDB" id="444631at2759"/>
<dbReference type="PANTHER" id="PTHR33048">
    <property type="entry name" value="PTH11-LIKE INTEGRAL MEMBRANE PROTEIN (AFU_ORTHOLOGUE AFUA_5G11245)"/>
    <property type="match status" value="1"/>
</dbReference>
<feature type="transmembrane region" description="Helical" evidence="7">
    <location>
        <begin position="247"/>
        <end position="272"/>
    </location>
</feature>
<keyword evidence="4 7" id="KW-0472">Membrane</keyword>
<dbReference type="PANTHER" id="PTHR33048:SF47">
    <property type="entry name" value="INTEGRAL MEMBRANE PROTEIN-RELATED"/>
    <property type="match status" value="1"/>
</dbReference>
<feature type="transmembrane region" description="Helical" evidence="7">
    <location>
        <begin position="63"/>
        <end position="82"/>
    </location>
</feature>
<feature type="compositionally biased region" description="Basic and acidic residues" evidence="6">
    <location>
        <begin position="365"/>
        <end position="374"/>
    </location>
</feature>
<evidence type="ECO:0000256" key="1">
    <source>
        <dbReference type="ARBA" id="ARBA00004141"/>
    </source>
</evidence>
<dbReference type="Pfam" id="PF20684">
    <property type="entry name" value="Fung_rhodopsin"/>
    <property type="match status" value="1"/>
</dbReference>
<comment type="similarity">
    <text evidence="5">Belongs to the SAT4 family.</text>
</comment>
<feature type="transmembrane region" description="Helical" evidence="7">
    <location>
        <begin position="112"/>
        <end position="131"/>
    </location>
</feature>
<comment type="subcellular location">
    <subcellularLocation>
        <location evidence="1">Membrane</location>
        <topology evidence="1">Multi-pass membrane protein</topology>
    </subcellularLocation>
</comment>
<feature type="compositionally biased region" description="Low complexity" evidence="6">
    <location>
        <begin position="307"/>
        <end position="324"/>
    </location>
</feature>
<feature type="region of interest" description="Disordered" evidence="6">
    <location>
        <begin position="307"/>
        <end position="374"/>
    </location>
</feature>
<dbReference type="AlphaFoldDB" id="A0A8K0TR31"/>
<feature type="domain" description="Rhodopsin" evidence="8">
    <location>
        <begin position="47"/>
        <end position="278"/>
    </location>
</feature>
<accession>A0A8K0TR31</accession>
<gene>
    <name evidence="9" type="ORF">B0T11DRAFT_273159</name>
</gene>
<dbReference type="GO" id="GO:0016020">
    <property type="term" value="C:membrane"/>
    <property type="evidence" value="ECO:0007669"/>
    <property type="project" value="UniProtKB-SubCell"/>
</dbReference>
<organism evidence="9 10">
    <name type="scientific">Plectosphaerella cucumerina</name>
    <dbReference type="NCBI Taxonomy" id="40658"/>
    <lineage>
        <taxon>Eukaryota</taxon>
        <taxon>Fungi</taxon>
        <taxon>Dikarya</taxon>
        <taxon>Ascomycota</taxon>
        <taxon>Pezizomycotina</taxon>
        <taxon>Sordariomycetes</taxon>
        <taxon>Hypocreomycetidae</taxon>
        <taxon>Glomerellales</taxon>
        <taxon>Plectosphaerellaceae</taxon>
        <taxon>Plectosphaerella</taxon>
    </lineage>
</organism>
<dbReference type="InterPro" id="IPR052337">
    <property type="entry name" value="SAT4-like"/>
</dbReference>
<feature type="transmembrane region" description="Helical" evidence="7">
    <location>
        <begin position="30"/>
        <end position="51"/>
    </location>
</feature>
<keyword evidence="10" id="KW-1185">Reference proteome</keyword>
<evidence type="ECO:0000259" key="8">
    <source>
        <dbReference type="Pfam" id="PF20684"/>
    </source>
</evidence>
<keyword evidence="3 7" id="KW-1133">Transmembrane helix</keyword>
<dbReference type="Proteomes" id="UP000813385">
    <property type="component" value="Unassembled WGS sequence"/>
</dbReference>
<dbReference type="InterPro" id="IPR049326">
    <property type="entry name" value="Rhodopsin_dom_fungi"/>
</dbReference>
<evidence type="ECO:0000313" key="10">
    <source>
        <dbReference type="Proteomes" id="UP000813385"/>
    </source>
</evidence>
<protein>
    <recommendedName>
        <fullName evidence="8">Rhodopsin domain-containing protein</fullName>
    </recommendedName>
</protein>
<evidence type="ECO:0000313" key="9">
    <source>
        <dbReference type="EMBL" id="KAH7376959.1"/>
    </source>
</evidence>
<keyword evidence="2 7" id="KW-0812">Transmembrane</keyword>
<evidence type="ECO:0000256" key="3">
    <source>
        <dbReference type="ARBA" id="ARBA00022989"/>
    </source>
</evidence>
<evidence type="ECO:0000256" key="2">
    <source>
        <dbReference type="ARBA" id="ARBA00022692"/>
    </source>
</evidence>
<proteinExistence type="inferred from homology"/>
<sequence length="374" mass="41298">MSNRTTPLLPEVQRYGLDDFGKWADRRQQLFLLCAILPGVVLPIVGLRLFTSIHIVGRWHVDDTLIVIATVFTLAQSILGVFDAEYGAGEHIIHVPLEDLAMIMKISTHGGVITYNLATLFIKVSILFFYLRFAVQQSFRWVVYAVIFVVTGYSISASFGFLYGCNIPGSPACQRLAKVFLASAILNVVTDMVILLLPIWLIWSMRLRIQYKIAVALIMMGGGFVVAVSIIRLVATLDISMPTDPTYSFGLIIMRSVVEAWVGLVCACLPCLKAFFSRYLSHGLMQRFFGQNNFRFPSIGLIAVNSSHSQRQQGGSGAPSPSDGSSRRMTKKTSSTNPSAPTPPPPRHGRNSFEESESQRGLAETIHEENIGHA</sequence>
<evidence type="ECO:0000256" key="4">
    <source>
        <dbReference type="ARBA" id="ARBA00023136"/>
    </source>
</evidence>
<reference evidence="9" key="1">
    <citation type="journal article" date="2021" name="Nat. Commun.">
        <title>Genetic determinants of endophytism in the Arabidopsis root mycobiome.</title>
        <authorList>
            <person name="Mesny F."/>
            <person name="Miyauchi S."/>
            <person name="Thiergart T."/>
            <person name="Pickel B."/>
            <person name="Atanasova L."/>
            <person name="Karlsson M."/>
            <person name="Huettel B."/>
            <person name="Barry K.W."/>
            <person name="Haridas S."/>
            <person name="Chen C."/>
            <person name="Bauer D."/>
            <person name="Andreopoulos W."/>
            <person name="Pangilinan J."/>
            <person name="LaButti K."/>
            <person name="Riley R."/>
            <person name="Lipzen A."/>
            <person name="Clum A."/>
            <person name="Drula E."/>
            <person name="Henrissat B."/>
            <person name="Kohler A."/>
            <person name="Grigoriev I.V."/>
            <person name="Martin F.M."/>
            <person name="Hacquard S."/>
        </authorList>
    </citation>
    <scope>NUCLEOTIDE SEQUENCE</scope>
    <source>
        <strain evidence="9">MPI-CAGE-AT-0016</strain>
    </source>
</reference>
<feature type="transmembrane region" description="Helical" evidence="7">
    <location>
        <begin position="213"/>
        <end position="235"/>
    </location>
</feature>
<feature type="transmembrane region" description="Helical" evidence="7">
    <location>
        <begin position="143"/>
        <end position="164"/>
    </location>
</feature>
<evidence type="ECO:0000256" key="5">
    <source>
        <dbReference type="ARBA" id="ARBA00038359"/>
    </source>
</evidence>